<evidence type="ECO:0000259" key="1">
    <source>
        <dbReference type="Pfam" id="PF13401"/>
    </source>
</evidence>
<dbReference type="OrthoDB" id="9797061at2"/>
<accession>A0A2C9D6K8</accession>
<dbReference type="RefSeq" id="WP_099556238.1">
    <property type="nucleotide sequence ID" value="NZ_LT960614.1"/>
</dbReference>
<name>A0A2C9D6K8_9HYPH</name>
<dbReference type="InterPro" id="IPR049945">
    <property type="entry name" value="AAA_22"/>
</dbReference>
<dbReference type="PANTHER" id="PTHR35894:SF5">
    <property type="entry name" value="MU-LIKE PROPHAGE FLUMU DNA TRANSPOSITION PROTEIN B"/>
    <property type="match status" value="1"/>
</dbReference>
<keyword evidence="3" id="KW-1185">Reference proteome</keyword>
<dbReference type="GO" id="GO:0016887">
    <property type="term" value="F:ATP hydrolysis activity"/>
    <property type="evidence" value="ECO:0007669"/>
    <property type="project" value="InterPro"/>
</dbReference>
<dbReference type="SUPFAM" id="SSF52540">
    <property type="entry name" value="P-loop containing nucleoside triphosphate hydrolases"/>
    <property type="match status" value="1"/>
</dbReference>
<proteinExistence type="predicted"/>
<evidence type="ECO:0000313" key="3">
    <source>
        <dbReference type="Proteomes" id="UP000223606"/>
    </source>
</evidence>
<dbReference type="KEGG" id="hdi:HDIA_2237"/>
<dbReference type="AlphaFoldDB" id="A0A2C9D6K8"/>
<reference evidence="3" key="1">
    <citation type="submission" date="2017-09" db="EMBL/GenBank/DDBJ databases">
        <title>Genome sequence of Nannocystis excedens DSM 71.</title>
        <authorList>
            <person name="Blom J."/>
        </authorList>
    </citation>
    <scope>NUCLEOTIDE SEQUENCE [LARGE SCALE GENOMIC DNA]</scope>
    <source>
        <strain evidence="3">type strain: E19</strain>
    </source>
</reference>
<feature type="domain" description="ORC1/DEAH AAA+ ATPase" evidence="1">
    <location>
        <begin position="31"/>
        <end position="151"/>
    </location>
</feature>
<organism evidence="2 3">
    <name type="scientific">Hartmannibacter diazotrophicus</name>
    <dbReference type="NCBI Taxonomy" id="1482074"/>
    <lineage>
        <taxon>Bacteria</taxon>
        <taxon>Pseudomonadati</taxon>
        <taxon>Pseudomonadota</taxon>
        <taxon>Alphaproteobacteria</taxon>
        <taxon>Hyphomicrobiales</taxon>
        <taxon>Pleomorphomonadaceae</taxon>
        <taxon>Hartmannibacter</taxon>
    </lineage>
</organism>
<gene>
    <name evidence="2" type="ORF">HDIA_2237</name>
</gene>
<dbReference type="InterPro" id="IPR027417">
    <property type="entry name" value="P-loop_NTPase"/>
</dbReference>
<evidence type="ECO:0000313" key="2">
    <source>
        <dbReference type="EMBL" id="SON55778.1"/>
    </source>
</evidence>
<dbReference type="Pfam" id="PF13401">
    <property type="entry name" value="AAA_22"/>
    <property type="match status" value="1"/>
</dbReference>
<dbReference type="Gene3D" id="3.40.50.300">
    <property type="entry name" value="P-loop containing nucleotide triphosphate hydrolases"/>
    <property type="match status" value="1"/>
</dbReference>
<dbReference type="PANTHER" id="PTHR35894">
    <property type="entry name" value="GENERAL SECRETION PATHWAY PROTEIN A-RELATED"/>
    <property type="match status" value="1"/>
</dbReference>
<dbReference type="InterPro" id="IPR052026">
    <property type="entry name" value="ExeA_AAA_ATPase_DNA-bind"/>
</dbReference>
<protein>
    <recommendedName>
        <fullName evidence="1">ORC1/DEAH AAA+ ATPase domain-containing protein</fullName>
    </recommendedName>
</protein>
<dbReference type="EMBL" id="LT960614">
    <property type="protein sequence ID" value="SON55778.1"/>
    <property type="molecule type" value="Genomic_DNA"/>
</dbReference>
<dbReference type="Proteomes" id="UP000223606">
    <property type="component" value="Chromosome 1"/>
</dbReference>
<sequence>MRKDFVFVSNTQNFFDGVDRVEKRGAAEKILMVVDGQPGHGKTTTAEWYAAEHGLPFIRAKAEWTPHWMLQELLETLELVPERGFPKMYKQATVTLGARMSYARDNGHPFALIVDEVDHMVRSSKQLETLRDIGELIEMPIILIGMSKLWDGLNRLPQIRSRASAHVTFMPLSKDDTRSIVGKRCECEVADDLIDVLDAAAKGYPREVMDGIQAIERVGKRLGRPVTVSDMAGEILLTDRATGKAVMVKPS</sequence>